<reference evidence="4 5" key="1">
    <citation type="submission" date="2022-04" db="EMBL/GenBank/DDBJ databases">
        <title>Genome diversity in the genus Frankia.</title>
        <authorList>
            <person name="Carlos-Shanley C."/>
            <person name="Hahn D."/>
        </authorList>
    </citation>
    <scope>NUCLEOTIDE SEQUENCE [LARGE SCALE GENOMIC DNA]</scope>
    <source>
        <strain evidence="4 5">Ag45/Mut15</strain>
    </source>
</reference>
<name>A0ABT0JXW1_9ACTN</name>
<dbReference type="InterPro" id="IPR002931">
    <property type="entry name" value="Transglutaminase-like"/>
</dbReference>
<feature type="transmembrane region" description="Helical" evidence="2">
    <location>
        <begin position="217"/>
        <end position="239"/>
    </location>
</feature>
<dbReference type="EMBL" id="JALKFT010000007">
    <property type="protein sequence ID" value="MCK9876057.1"/>
    <property type="molecule type" value="Genomic_DNA"/>
</dbReference>
<dbReference type="Proteomes" id="UP001201873">
    <property type="component" value="Unassembled WGS sequence"/>
</dbReference>
<feature type="region of interest" description="Disordered" evidence="1">
    <location>
        <begin position="551"/>
        <end position="612"/>
    </location>
</feature>
<evidence type="ECO:0000259" key="3">
    <source>
        <dbReference type="SMART" id="SM00460"/>
    </source>
</evidence>
<keyword evidence="2" id="KW-0472">Membrane</keyword>
<dbReference type="PROSITE" id="PS51257">
    <property type="entry name" value="PROKAR_LIPOPROTEIN"/>
    <property type="match status" value="1"/>
</dbReference>
<keyword evidence="2" id="KW-1133">Transmembrane helix</keyword>
<keyword evidence="2" id="KW-0812">Transmembrane</keyword>
<accession>A0ABT0JXW1</accession>
<feature type="compositionally biased region" description="Low complexity" evidence="1">
    <location>
        <begin position="591"/>
        <end position="612"/>
    </location>
</feature>
<comment type="caution">
    <text evidence="4">The sequence shown here is derived from an EMBL/GenBank/DDBJ whole genome shotgun (WGS) entry which is preliminary data.</text>
</comment>
<feature type="region of interest" description="Disordered" evidence="1">
    <location>
        <begin position="655"/>
        <end position="674"/>
    </location>
</feature>
<feature type="transmembrane region" description="Helical" evidence="2">
    <location>
        <begin position="61"/>
        <end position="86"/>
    </location>
</feature>
<dbReference type="PANTHER" id="PTHR42736:SF1">
    <property type="entry name" value="PROTEIN-GLUTAMINE GAMMA-GLUTAMYLTRANSFERASE"/>
    <property type="match status" value="1"/>
</dbReference>
<dbReference type="SMART" id="SM00460">
    <property type="entry name" value="TGc"/>
    <property type="match status" value="1"/>
</dbReference>
<feature type="transmembrane region" description="Helical" evidence="2">
    <location>
        <begin position="119"/>
        <end position="139"/>
    </location>
</feature>
<protein>
    <submittedName>
        <fullName evidence="4">DUF3488 and transglutaminase-like domain-containing protein</fullName>
    </submittedName>
</protein>
<dbReference type="SUPFAM" id="SSF54001">
    <property type="entry name" value="Cysteine proteinases"/>
    <property type="match status" value="1"/>
</dbReference>
<dbReference type="PANTHER" id="PTHR42736">
    <property type="entry name" value="PROTEIN-GLUTAMINE GAMMA-GLUTAMYLTRANSFERASE"/>
    <property type="match status" value="1"/>
</dbReference>
<evidence type="ECO:0000256" key="2">
    <source>
        <dbReference type="SAM" id="Phobius"/>
    </source>
</evidence>
<keyword evidence="5" id="KW-1185">Reference proteome</keyword>
<evidence type="ECO:0000256" key="1">
    <source>
        <dbReference type="SAM" id="MobiDB-lite"/>
    </source>
</evidence>
<dbReference type="Pfam" id="PF11992">
    <property type="entry name" value="TgpA_N"/>
    <property type="match status" value="1"/>
</dbReference>
<feature type="domain" description="Transglutaminase-like" evidence="3">
    <location>
        <begin position="477"/>
        <end position="547"/>
    </location>
</feature>
<evidence type="ECO:0000313" key="4">
    <source>
        <dbReference type="EMBL" id="MCK9876057.1"/>
    </source>
</evidence>
<dbReference type="RefSeq" id="WP_248824407.1">
    <property type="nucleotide sequence ID" value="NZ_JALKFT010000007.1"/>
</dbReference>
<feature type="transmembrane region" description="Helical" evidence="2">
    <location>
        <begin position="168"/>
        <end position="186"/>
    </location>
</feature>
<feature type="region of interest" description="Disordered" evidence="1">
    <location>
        <begin position="821"/>
        <end position="866"/>
    </location>
</feature>
<dbReference type="InterPro" id="IPR038765">
    <property type="entry name" value="Papain-like_cys_pep_sf"/>
</dbReference>
<dbReference type="Gene3D" id="3.10.620.30">
    <property type="match status" value="1"/>
</dbReference>
<proteinExistence type="predicted"/>
<dbReference type="Pfam" id="PF01841">
    <property type="entry name" value="Transglut_core"/>
    <property type="match status" value="1"/>
</dbReference>
<sequence>MNRRFAPTAVTTVACLLSSSALSRLFDGTRWWLVPVVIAVVVAVVTATVSRLLRLPTVAGLVISLAGLAVTVTLLCARGTALLGLIPTPLTVRTLRDLIADGGSDISRLATPVPHRPGLVVLIVLGVYLTTMLVELIVVTLERPTLGGLPLLALYAVSAAILPGGVGALAFGLGAVSFVALLLLDGRLAIGRWGRPVATSTGAGADGSAGEPPRPRVAVTALGVSLAALVVAVTLPLALPSLDGSGLVSRRSGYGAGDGPSSASVVQPIVSVSQQLHSDATIPLLRVRTETPRYLRLTALENFDGQLFTLRALNATRDDRVSEGLPKPQLGGTTSIASAEVTISDRFNELYLPVPGIPTKIKGLVGDWRLADPTGTIFSTRTSTAGVRYQVEAVSPDPTRAQLLSSNGRVPADLAIDTLLPANLDGRLRTLLTTLTQGAATTYEKVYAIQEYLRGPTFTYDLQGAPTTQDGALAAFLFDTHRGYCEQFASAMTVLVRMLGIPARVAIGFVPGEQQPDGTYLVTNRQAHAWPEVWFPSVGWLGFEPTRRADGATTAPSYAPAGVEDPDAALAPGPQTQVAPEPDPSTGSGQDPSATPTATATGGASDTAADAPHGATGGGFPWWAIVLLVAAGPVLLALAVPGLIRLRRRRTRLRPGRHAGGAGAASGAGAPGSVDQVHDAWSELLDVAADLGVTIRPSDSPRTGVARLSSYLDAEPTPGGGPVRAHDSPAISGSPAPDEPGPDDDLTPDAAPSLRYAQAREALERLAAAEERARYAPPELASPPPPAEITRDVLIASDTLWSIAPRGRRIMARLAPASVLYRAPRPAAPPTPDSGIPTEEPPAPIDPHHPDESDTGRPEPAISSRR</sequence>
<dbReference type="InterPro" id="IPR021878">
    <property type="entry name" value="TgpA_N"/>
</dbReference>
<feature type="compositionally biased region" description="Gly residues" evidence="1">
    <location>
        <begin position="658"/>
        <end position="670"/>
    </location>
</feature>
<feature type="region of interest" description="Disordered" evidence="1">
    <location>
        <begin position="711"/>
        <end position="750"/>
    </location>
</feature>
<evidence type="ECO:0000313" key="5">
    <source>
        <dbReference type="Proteomes" id="UP001201873"/>
    </source>
</evidence>
<feature type="transmembrane region" description="Helical" evidence="2">
    <location>
        <begin position="31"/>
        <end position="49"/>
    </location>
</feature>
<dbReference type="InterPro" id="IPR052901">
    <property type="entry name" value="Bact_TGase-like"/>
</dbReference>
<organism evidence="4 5">
    <name type="scientific">Frankia umida</name>
    <dbReference type="NCBI Taxonomy" id="573489"/>
    <lineage>
        <taxon>Bacteria</taxon>
        <taxon>Bacillati</taxon>
        <taxon>Actinomycetota</taxon>
        <taxon>Actinomycetes</taxon>
        <taxon>Frankiales</taxon>
        <taxon>Frankiaceae</taxon>
        <taxon>Frankia</taxon>
    </lineage>
</organism>
<gene>
    <name evidence="4" type="ORF">MXD59_09760</name>
</gene>
<feature type="compositionally biased region" description="Basic and acidic residues" evidence="1">
    <location>
        <begin position="846"/>
        <end position="857"/>
    </location>
</feature>
<feature type="transmembrane region" description="Helical" evidence="2">
    <location>
        <begin position="622"/>
        <end position="644"/>
    </location>
</feature>